<dbReference type="OrthoDB" id="3580945at2759"/>
<protein>
    <submittedName>
        <fullName evidence="1">Uncharacterized protein</fullName>
    </submittedName>
</protein>
<accession>A0A8H4RPR5</accession>
<gene>
    <name evidence="1" type="ORF">G7Y89_g5431</name>
</gene>
<comment type="caution">
    <text evidence="1">The sequence shown here is derived from an EMBL/GenBank/DDBJ whole genome shotgun (WGS) entry which is preliminary data.</text>
</comment>
<evidence type="ECO:0000313" key="1">
    <source>
        <dbReference type="EMBL" id="KAF4632694.1"/>
    </source>
</evidence>
<proteinExistence type="predicted"/>
<reference evidence="1 2" key="1">
    <citation type="submission" date="2020-03" db="EMBL/GenBank/DDBJ databases">
        <title>Draft Genome Sequence of Cudoniella acicularis.</title>
        <authorList>
            <person name="Buettner E."/>
            <person name="Kellner H."/>
        </authorList>
    </citation>
    <scope>NUCLEOTIDE SEQUENCE [LARGE SCALE GENOMIC DNA]</scope>
    <source>
        <strain evidence="1 2">DSM 108380</strain>
    </source>
</reference>
<dbReference type="EMBL" id="JAAMPI010000325">
    <property type="protein sequence ID" value="KAF4632694.1"/>
    <property type="molecule type" value="Genomic_DNA"/>
</dbReference>
<sequence>MPKALAASNAKFADKHFKLFLRVTRLEELSEDKISLDTSNDRESTFGPPFPTHSFTDITDAERALVGGFPRGASRLADLQQRFKVTFCPRPSLPPQSTVGQRNEYYKLYHKVLVPNQIYNQALSTSCYFFIAFAFCISQRACEHKKLAPILQHKDAASCYFRVEEYTIDLFNQWANEDGYADQPPFLDFIDALTRGNKQSSTESELKLVRKILQGTPKEDDLVDSLFLACLYPFYYK</sequence>
<evidence type="ECO:0000313" key="2">
    <source>
        <dbReference type="Proteomes" id="UP000566819"/>
    </source>
</evidence>
<keyword evidence="2" id="KW-1185">Reference proteome</keyword>
<dbReference type="Proteomes" id="UP000566819">
    <property type="component" value="Unassembled WGS sequence"/>
</dbReference>
<name>A0A8H4RPR5_9HELO</name>
<dbReference type="AlphaFoldDB" id="A0A8H4RPR5"/>
<organism evidence="1 2">
    <name type="scientific">Cudoniella acicularis</name>
    <dbReference type="NCBI Taxonomy" id="354080"/>
    <lineage>
        <taxon>Eukaryota</taxon>
        <taxon>Fungi</taxon>
        <taxon>Dikarya</taxon>
        <taxon>Ascomycota</taxon>
        <taxon>Pezizomycotina</taxon>
        <taxon>Leotiomycetes</taxon>
        <taxon>Helotiales</taxon>
        <taxon>Tricladiaceae</taxon>
        <taxon>Cudoniella</taxon>
    </lineage>
</organism>